<keyword evidence="3 10" id="KW-0812">Transmembrane</keyword>
<proteinExistence type="inferred from homology"/>
<gene>
    <name evidence="14" type="ORF">QWI16_02115</name>
</gene>
<organism evidence="14 15">
    <name type="scientific">Gilvimarinus algae</name>
    <dbReference type="NCBI Taxonomy" id="3058037"/>
    <lineage>
        <taxon>Bacteria</taxon>
        <taxon>Pseudomonadati</taxon>
        <taxon>Pseudomonadota</taxon>
        <taxon>Gammaproteobacteria</taxon>
        <taxon>Cellvibrionales</taxon>
        <taxon>Cellvibrionaceae</taxon>
        <taxon>Gilvimarinus</taxon>
    </lineage>
</organism>
<reference evidence="14" key="1">
    <citation type="submission" date="2023-07" db="EMBL/GenBank/DDBJ databases">
        <title>Gilvimarinus algae sp. nov., isolated from the surface of Kelp.</title>
        <authorList>
            <person name="Sun Y.Y."/>
            <person name="Gong Y."/>
            <person name="Du Z.J."/>
        </authorList>
    </citation>
    <scope>NUCLEOTIDE SEQUENCE</scope>
    <source>
        <strain evidence="14">SDUM040014</strain>
    </source>
</reference>
<keyword evidence="8" id="KW-1015">Disulfide bond</keyword>
<feature type="transmembrane region" description="Helical" evidence="10">
    <location>
        <begin position="602"/>
        <end position="623"/>
    </location>
</feature>
<dbReference type="Pfam" id="PF01370">
    <property type="entry name" value="Epimerase"/>
    <property type="match status" value="1"/>
</dbReference>
<feature type="domain" description="SPW repeat-containing integral membrane" evidence="12">
    <location>
        <begin position="389"/>
        <end position="482"/>
    </location>
</feature>
<feature type="transmembrane region" description="Helical" evidence="10">
    <location>
        <begin position="512"/>
        <end position="532"/>
    </location>
</feature>
<evidence type="ECO:0000256" key="9">
    <source>
        <dbReference type="ARBA" id="ARBA00023284"/>
    </source>
</evidence>
<dbReference type="EMBL" id="JAULRT010000032">
    <property type="protein sequence ID" value="MDO3380950.1"/>
    <property type="molecule type" value="Genomic_DNA"/>
</dbReference>
<evidence type="ECO:0000256" key="2">
    <source>
        <dbReference type="ARBA" id="ARBA00006214"/>
    </source>
</evidence>
<dbReference type="Proteomes" id="UP001168380">
    <property type="component" value="Unassembled WGS sequence"/>
</dbReference>
<evidence type="ECO:0000256" key="10">
    <source>
        <dbReference type="SAM" id="Phobius"/>
    </source>
</evidence>
<keyword evidence="6" id="KW-0560">Oxidoreductase</keyword>
<evidence type="ECO:0000259" key="12">
    <source>
        <dbReference type="Pfam" id="PF03779"/>
    </source>
</evidence>
<comment type="similarity">
    <text evidence="2">Belongs to the VKOR family.</text>
</comment>
<dbReference type="InterPro" id="IPR050177">
    <property type="entry name" value="Lipid_A_modif_metabolic_enz"/>
</dbReference>
<evidence type="ECO:0000259" key="11">
    <source>
        <dbReference type="Pfam" id="PF01370"/>
    </source>
</evidence>
<evidence type="ECO:0000256" key="6">
    <source>
        <dbReference type="ARBA" id="ARBA00023002"/>
    </source>
</evidence>
<feature type="domain" description="NAD-dependent epimerase/dehydratase" evidence="11">
    <location>
        <begin position="9"/>
        <end position="233"/>
    </location>
</feature>
<evidence type="ECO:0000256" key="7">
    <source>
        <dbReference type="ARBA" id="ARBA00023136"/>
    </source>
</evidence>
<dbReference type="InterPro" id="IPR001509">
    <property type="entry name" value="Epimerase_deHydtase"/>
</dbReference>
<evidence type="ECO:0000256" key="8">
    <source>
        <dbReference type="ARBA" id="ARBA00023157"/>
    </source>
</evidence>
<dbReference type="SUPFAM" id="SSF51735">
    <property type="entry name" value="NAD(P)-binding Rossmann-fold domains"/>
    <property type="match status" value="1"/>
</dbReference>
<name>A0ABT8TBE1_9GAMM</name>
<evidence type="ECO:0000313" key="15">
    <source>
        <dbReference type="Proteomes" id="UP001168380"/>
    </source>
</evidence>
<evidence type="ECO:0000313" key="14">
    <source>
        <dbReference type="EMBL" id="MDO3380950.1"/>
    </source>
</evidence>
<feature type="transmembrane region" description="Helical" evidence="10">
    <location>
        <begin position="704"/>
        <end position="726"/>
    </location>
</feature>
<feature type="domain" description="Vitamin K epoxide reductase" evidence="13">
    <location>
        <begin position="517"/>
        <end position="650"/>
    </location>
</feature>
<feature type="transmembrane region" description="Helical" evidence="10">
    <location>
        <begin position="415"/>
        <end position="434"/>
    </location>
</feature>
<feature type="transmembrane region" description="Helical" evidence="10">
    <location>
        <begin position="738"/>
        <end position="756"/>
    </location>
</feature>
<keyword evidence="5 10" id="KW-1133">Transmembrane helix</keyword>
<evidence type="ECO:0000259" key="13">
    <source>
        <dbReference type="Pfam" id="PF07884"/>
    </source>
</evidence>
<evidence type="ECO:0000256" key="4">
    <source>
        <dbReference type="ARBA" id="ARBA00022719"/>
    </source>
</evidence>
<keyword evidence="15" id="KW-1185">Reference proteome</keyword>
<dbReference type="RefSeq" id="WP_302711073.1">
    <property type="nucleotide sequence ID" value="NZ_JAULRT010000032.1"/>
</dbReference>
<dbReference type="InterPro" id="IPR005530">
    <property type="entry name" value="SPW"/>
</dbReference>
<dbReference type="Gene3D" id="1.20.1440.130">
    <property type="entry name" value="VKOR domain"/>
    <property type="match status" value="1"/>
</dbReference>
<keyword evidence="9" id="KW-0676">Redox-active center</keyword>
<sequence length="820" mass="90750">MATRDKPVILITGGAGNLGSALCEALRDDYTLVGLDQKPSDKADASFTLDLTSQESVELALYKCREKFGDHYAAVIHLAAYFDFTGEHSPLYEAVNVEGTRHLLKALESVKVERFIYSSTMLVHEPGVPGHKTSEQSAIAPGWAYPESKARTEEVIREAAAMPYSLLRLAGLYDEQTCVPTLSHQIARIYEKDFKSHLYSGNTGAGQAFIHKDDMLDLFKRTVERRRELPEQHLVLAGEDITLSYEALQNRIGELLHGRDEWETMEVPAPVAKMGAWLEAKSEPVVPDDFDKGEKPFIRPFMVDMASDHYELDCRLAYQQLGWEPQHRIDHELEGMIDNLKADAVAWYRANGITPADWMLAASERRQNPNTVREGFSEQVRREHRRNLWAPFMTMGLGAWLASSPFTLGYGDSWLALSDYASGAVLVVLSFLALSWRWRWVRWGSTLVGLWLLLAPLALWSDSAAGYLNSTIMGILVIGFAALPGPTPGLSPVAEMTGPTIPKGWDVNPSSWFQRAPIIFLAFVGFFISRYLTAYQLGHIDSVWEPFFLGSSNPKNGTEEIITSSVSEAWPVPDAGLGALTYALEILTGLLGSNRRWRTMPWLVMLFGFMIVPLGIVSITFIIIQPIVIGTWCTLCLIGAAAMLIQIPYSLDEILATLQFLKRRHKAGKPVLKIFFTGDTDEGPNERVDDDFERSPGVVLKDMVGGGVSLPWSMVLAMAIGVWLMFTRLSLGSGEAMANWEHLVGSLVITVCVCALAEVARPVRFLLIPLALMLVISALVYGSGLLVWINAAVCASALVALALVKLKVTGQYGPWNRVLV</sequence>
<dbReference type="CDD" id="cd12919">
    <property type="entry name" value="VKOR_2"/>
    <property type="match status" value="1"/>
</dbReference>
<keyword evidence="4" id="KW-0874">Quinone</keyword>
<feature type="transmembrane region" description="Helical" evidence="10">
    <location>
        <begin position="763"/>
        <end position="781"/>
    </location>
</feature>
<dbReference type="Pfam" id="PF03779">
    <property type="entry name" value="SPW"/>
    <property type="match status" value="1"/>
</dbReference>
<protein>
    <submittedName>
        <fullName evidence="14">Vitamin K epoxide reductase family protein</fullName>
    </submittedName>
</protein>
<comment type="caution">
    <text evidence="14">The sequence shown here is derived from an EMBL/GenBank/DDBJ whole genome shotgun (WGS) entry which is preliminary data.</text>
</comment>
<feature type="transmembrane region" description="Helical" evidence="10">
    <location>
        <begin position="629"/>
        <end position="651"/>
    </location>
</feature>
<evidence type="ECO:0000256" key="3">
    <source>
        <dbReference type="ARBA" id="ARBA00022692"/>
    </source>
</evidence>
<accession>A0ABT8TBE1</accession>
<dbReference type="Pfam" id="PF07884">
    <property type="entry name" value="VKOR"/>
    <property type="match status" value="1"/>
</dbReference>
<feature type="transmembrane region" description="Helical" evidence="10">
    <location>
        <begin position="440"/>
        <end position="459"/>
    </location>
</feature>
<keyword evidence="7 10" id="KW-0472">Membrane</keyword>
<comment type="subcellular location">
    <subcellularLocation>
        <location evidence="1">Membrane</location>
        <topology evidence="1">Multi-pass membrane protein</topology>
    </subcellularLocation>
</comment>
<dbReference type="PANTHER" id="PTHR43245">
    <property type="entry name" value="BIFUNCTIONAL POLYMYXIN RESISTANCE PROTEIN ARNA"/>
    <property type="match status" value="1"/>
</dbReference>
<evidence type="ECO:0000256" key="1">
    <source>
        <dbReference type="ARBA" id="ARBA00004141"/>
    </source>
</evidence>
<dbReference type="InterPro" id="IPR036291">
    <property type="entry name" value="NAD(P)-bd_dom_sf"/>
</dbReference>
<dbReference type="InterPro" id="IPR012932">
    <property type="entry name" value="VKOR"/>
</dbReference>
<feature type="transmembrane region" description="Helical" evidence="10">
    <location>
        <begin position="388"/>
        <end position="408"/>
    </location>
</feature>
<dbReference type="Gene3D" id="3.40.50.720">
    <property type="entry name" value="NAD(P)-binding Rossmann-like Domain"/>
    <property type="match status" value="1"/>
</dbReference>
<dbReference type="InterPro" id="IPR038354">
    <property type="entry name" value="VKOR_sf"/>
</dbReference>
<feature type="transmembrane region" description="Helical" evidence="10">
    <location>
        <begin position="787"/>
        <end position="804"/>
    </location>
</feature>
<evidence type="ECO:0000256" key="5">
    <source>
        <dbReference type="ARBA" id="ARBA00022989"/>
    </source>
</evidence>